<comment type="similarity">
    <text evidence="9 10">Belongs to the GOSR2 family.</text>
</comment>
<evidence type="ECO:0000256" key="12">
    <source>
        <dbReference type="SAM" id="Phobius"/>
    </source>
</evidence>
<dbReference type="GO" id="GO:0005484">
    <property type="term" value="F:SNAP receptor activity"/>
    <property type="evidence" value="ECO:0007669"/>
    <property type="project" value="InterPro"/>
</dbReference>
<evidence type="ECO:0000256" key="9">
    <source>
        <dbReference type="ARBA" id="ARBA00038172"/>
    </source>
</evidence>
<keyword evidence="11" id="KW-0175">Coiled coil</keyword>
<proteinExistence type="inferred from homology"/>
<keyword evidence="1 10" id="KW-0813">Transport</keyword>
<feature type="coiled-coil region" evidence="11">
    <location>
        <begin position="57"/>
        <end position="91"/>
    </location>
</feature>
<dbReference type="GO" id="GO:0015031">
    <property type="term" value="P:protein transport"/>
    <property type="evidence" value="ECO:0007669"/>
    <property type="project" value="UniProtKB-KW"/>
</dbReference>
<evidence type="ECO:0000256" key="2">
    <source>
        <dbReference type="ARBA" id="ARBA00022692"/>
    </source>
</evidence>
<protein>
    <submittedName>
        <fullName evidence="13">EOG090X0GIP</fullName>
    </submittedName>
</protein>
<dbReference type="PANTHER" id="PTHR21230">
    <property type="entry name" value="VESICLE TRANSPORT V-SNARE PROTEIN VTI1-RELATED"/>
    <property type="match status" value="1"/>
</dbReference>
<dbReference type="GO" id="GO:0031902">
    <property type="term" value="C:late endosome membrane"/>
    <property type="evidence" value="ECO:0007669"/>
    <property type="project" value="TreeGrafter"/>
</dbReference>
<dbReference type="CDD" id="cd15863">
    <property type="entry name" value="SNARE_GS27"/>
    <property type="match status" value="1"/>
</dbReference>
<evidence type="ECO:0000256" key="8">
    <source>
        <dbReference type="ARBA" id="ARBA00037862"/>
    </source>
</evidence>
<evidence type="ECO:0000256" key="3">
    <source>
        <dbReference type="ARBA" id="ARBA00022927"/>
    </source>
</evidence>
<keyword evidence="6 10" id="KW-0472">Membrane</keyword>
<keyword evidence="4 12" id="KW-1133">Transmembrane helix</keyword>
<organism evidence="13">
    <name type="scientific">Lynceus sp. MCZ IZ 141354</name>
    <dbReference type="NCBI Taxonomy" id="1930659"/>
    <lineage>
        <taxon>Eukaryota</taxon>
        <taxon>Metazoa</taxon>
        <taxon>Ecdysozoa</taxon>
        <taxon>Arthropoda</taxon>
        <taxon>Crustacea</taxon>
        <taxon>Branchiopoda</taxon>
        <taxon>Diplostraca</taxon>
        <taxon>Laevicaudata</taxon>
        <taxon>Lynceidae</taxon>
        <taxon>Lynceus</taxon>
    </lineage>
</organism>
<dbReference type="GO" id="GO:0005789">
    <property type="term" value="C:endoplasmic reticulum membrane"/>
    <property type="evidence" value="ECO:0007669"/>
    <property type="project" value="TreeGrafter"/>
</dbReference>
<dbReference type="SUPFAM" id="SSF58038">
    <property type="entry name" value="SNARE fusion complex"/>
    <property type="match status" value="1"/>
</dbReference>
<reference evidence="13" key="1">
    <citation type="submission" date="2021-04" db="EMBL/GenBank/DDBJ databases">
        <authorList>
            <person name="Cornetti L."/>
        </authorList>
    </citation>
    <scope>NUCLEOTIDE SEQUENCE</scope>
</reference>
<evidence type="ECO:0000256" key="6">
    <source>
        <dbReference type="ARBA" id="ARBA00023136"/>
    </source>
</evidence>
<dbReference type="PIRSF" id="PIRSF028865">
    <property type="entry name" value="Membrin-2"/>
    <property type="match status" value="1"/>
</dbReference>
<keyword evidence="2 12" id="KW-0812">Transmembrane</keyword>
<dbReference type="GO" id="GO:0005794">
    <property type="term" value="C:Golgi apparatus"/>
    <property type="evidence" value="ECO:0007669"/>
    <property type="project" value="UniProtKB-SubCell"/>
</dbReference>
<comment type="subcellular location">
    <subcellularLocation>
        <location evidence="8">Golgi apparatus</location>
        <location evidence="8">cis-Golgi network membrane</location>
        <topology evidence="8">Single-pass type IV membrane protein</topology>
    </subcellularLocation>
</comment>
<dbReference type="PANTHER" id="PTHR21230:SF1">
    <property type="entry name" value="GOLGI SNAP RECEPTOR COMPLEX MEMBER 2"/>
    <property type="match status" value="1"/>
</dbReference>
<evidence type="ECO:0000256" key="10">
    <source>
        <dbReference type="PIRNR" id="PIRNR028865"/>
    </source>
</evidence>
<dbReference type="GO" id="GO:0031201">
    <property type="term" value="C:SNARE complex"/>
    <property type="evidence" value="ECO:0007669"/>
    <property type="project" value="TreeGrafter"/>
</dbReference>
<dbReference type="AlphaFoldDB" id="A0A9N6ZEU0"/>
<evidence type="ECO:0000256" key="11">
    <source>
        <dbReference type="SAM" id="Coils"/>
    </source>
</evidence>
<evidence type="ECO:0000313" key="13">
    <source>
        <dbReference type="EMBL" id="CAG4645889.1"/>
    </source>
</evidence>
<keyword evidence="5" id="KW-0333">Golgi apparatus</keyword>
<name>A0A9N6ZEU0_9CRUS</name>
<dbReference type="Pfam" id="PF12352">
    <property type="entry name" value="V-SNARE_C"/>
    <property type="match status" value="1"/>
</dbReference>
<dbReference type="GO" id="GO:0006906">
    <property type="term" value="P:vesicle fusion"/>
    <property type="evidence" value="ECO:0007669"/>
    <property type="project" value="TreeGrafter"/>
</dbReference>
<dbReference type="GO" id="GO:0000149">
    <property type="term" value="F:SNARE binding"/>
    <property type="evidence" value="ECO:0007669"/>
    <property type="project" value="TreeGrafter"/>
</dbReference>
<gene>
    <name evidence="13" type="primary">EOG090X0GIP</name>
</gene>
<keyword evidence="3 10" id="KW-0653">Protein transport</keyword>
<evidence type="ECO:0000256" key="7">
    <source>
        <dbReference type="ARBA" id="ARBA00037078"/>
    </source>
</evidence>
<dbReference type="Gene3D" id="1.20.5.110">
    <property type="match status" value="1"/>
</dbReference>
<accession>A0A9N6ZEU0</accession>
<dbReference type="GO" id="GO:0012507">
    <property type="term" value="C:ER to Golgi transport vesicle membrane"/>
    <property type="evidence" value="ECO:0007669"/>
    <property type="project" value="TreeGrafter"/>
</dbReference>
<dbReference type="InterPro" id="IPR027027">
    <property type="entry name" value="GOSR2/Membrin/Bos1"/>
</dbReference>
<evidence type="ECO:0000256" key="4">
    <source>
        <dbReference type="ARBA" id="ARBA00022989"/>
    </source>
</evidence>
<dbReference type="EMBL" id="OC989234">
    <property type="protein sequence ID" value="CAG4645889.1"/>
    <property type="molecule type" value="Genomic_DNA"/>
</dbReference>
<evidence type="ECO:0000256" key="5">
    <source>
        <dbReference type="ARBA" id="ARBA00023034"/>
    </source>
</evidence>
<sequence length="211" mass="24509">MEVLYHQSQRLLIESQNLLPRLETATTGEEVKLIEESFTRSIGEITNNCEKLNIMVNKELPARRREARLRVEQLKQDRTLLINSFQALQKRREMRLKEHSDRELLLNHRFTSNRDTTLYIDQSLAHHTSMQNANHGLDDLLGAGSAILDNLRSQRTSLKGAHKRLLDLANTLGLSNTVMRFIEKRTSQDRYILYGGMFLVSLLIIAIFYYL</sequence>
<feature type="transmembrane region" description="Helical" evidence="12">
    <location>
        <begin position="191"/>
        <end position="210"/>
    </location>
</feature>
<evidence type="ECO:0000256" key="1">
    <source>
        <dbReference type="ARBA" id="ARBA00022448"/>
    </source>
</evidence>
<comment type="function">
    <text evidence="7 10">Involved in transport of proteins from the cis/medial-Golgi to the trans-Golgi network.</text>
</comment>